<dbReference type="InterPro" id="IPR039523">
    <property type="entry name" value="RimK-rel_E_lig_ATP-grasp"/>
</dbReference>
<organism evidence="2 3">
    <name type="scientific">Candidatus Ruania gallistercoris</name>
    <dbReference type="NCBI Taxonomy" id="2838746"/>
    <lineage>
        <taxon>Bacteria</taxon>
        <taxon>Bacillati</taxon>
        <taxon>Actinomycetota</taxon>
        <taxon>Actinomycetes</taxon>
        <taxon>Micrococcales</taxon>
        <taxon>Ruaniaceae</taxon>
        <taxon>Ruania</taxon>
    </lineage>
</organism>
<feature type="domain" description="Alpha-L-glutamate ligase-related protein ATP-grasp" evidence="1">
    <location>
        <begin position="89"/>
        <end position="351"/>
    </location>
</feature>
<sequence length="387" mass="43504">MRASAAAGARQLRSVLGSVRRKYRAGRRLLRELRKLGRKERQWDVPLRMRRPKWWLQGFLSRSTVLYDLDRTDPSQYVSDLQRVFRTKRMVNERLQDVINNKFTTHLLLRAMDVRSPELLGVYSRGAVHPFPADTRIELAAYVENLPVGETVFFKVLAGAEGKNIFALHRLDAGRIRVNKDVMSIPAAVRLLGGQDRPFIIERGLEQHSAISALYPGSVNTVRALTMLDVTNGHEPFIALAVQRIGCRRSEPSDNWSRGGLSARIDLDTGRLTAATRLPDSNVKEWFDVHPDTGAQIAGVTLPHWEATRELILHAAQVLSFMEYVGWDIVIGPDGPLVLEANINTGVNVLQSHRPLFTDPRVRAFYAERGVRTGLGDEPTVVVDEPV</sequence>
<dbReference type="AlphaFoldDB" id="A0A9D2EFK2"/>
<dbReference type="EMBL" id="DXBY01000205">
    <property type="protein sequence ID" value="HIZ36475.1"/>
    <property type="molecule type" value="Genomic_DNA"/>
</dbReference>
<evidence type="ECO:0000313" key="2">
    <source>
        <dbReference type="EMBL" id="HIZ36475.1"/>
    </source>
</evidence>
<dbReference type="Gene3D" id="3.30.470.20">
    <property type="entry name" value="ATP-grasp fold, B domain"/>
    <property type="match status" value="1"/>
</dbReference>
<accession>A0A9D2EFK2</accession>
<dbReference type="SUPFAM" id="SSF56059">
    <property type="entry name" value="Glutathione synthetase ATP-binding domain-like"/>
    <property type="match status" value="1"/>
</dbReference>
<evidence type="ECO:0000259" key="1">
    <source>
        <dbReference type="Pfam" id="PF14397"/>
    </source>
</evidence>
<comment type="caution">
    <text evidence="2">The sequence shown here is derived from an EMBL/GenBank/DDBJ whole genome shotgun (WGS) entry which is preliminary data.</text>
</comment>
<protein>
    <recommendedName>
        <fullName evidence="1">Alpha-L-glutamate ligase-related protein ATP-grasp domain-containing protein</fullName>
    </recommendedName>
</protein>
<dbReference type="Pfam" id="PF14397">
    <property type="entry name" value="ATPgrasp_ST"/>
    <property type="match status" value="1"/>
</dbReference>
<name>A0A9D2EFK2_9MICO</name>
<reference evidence="2" key="2">
    <citation type="submission" date="2021-04" db="EMBL/GenBank/DDBJ databases">
        <authorList>
            <person name="Gilroy R."/>
        </authorList>
    </citation>
    <scope>NUCLEOTIDE SEQUENCE</scope>
    <source>
        <strain evidence="2">ChiGjej4B4-7305</strain>
    </source>
</reference>
<reference evidence="2" key="1">
    <citation type="journal article" date="2021" name="PeerJ">
        <title>Extensive microbial diversity within the chicken gut microbiome revealed by metagenomics and culture.</title>
        <authorList>
            <person name="Gilroy R."/>
            <person name="Ravi A."/>
            <person name="Getino M."/>
            <person name="Pursley I."/>
            <person name="Horton D.L."/>
            <person name="Alikhan N.F."/>
            <person name="Baker D."/>
            <person name="Gharbi K."/>
            <person name="Hall N."/>
            <person name="Watson M."/>
            <person name="Adriaenssens E.M."/>
            <person name="Foster-Nyarko E."/>
            <person name="Jarju S."/>
            <person name="Secka A."/>
            <person name="Antonio M."/>
            <person name="Oren A."/>
            <person name="Chaudhuri R.R."/>
            <person name="La Ragione R."/>
            <person name="Hildebrand F."/>
            <person name="Pallen M.J."/>
        </authorList>
    </citation>
    <scope>NUCLEOTIDE SEQUENCE</scope>
    <source>
        <strain evidence="2">ChiGjej4B4-7305</strain>
    </source>
</reference>
<gene>
    <name evidence="2" type="ORF">H9815_11905</name>
</gene>
<dbReference type="Proteomes" id="UP000824037">
    <property type="component" value="Unassembled WGS sequence"/>
</dbReference>
<evidence type="ECO:0000313" key="3">
    <source>
        <dbReference type="Proteomes" id="UP000824037"/>
    </source>
</evidence>
<proteinExistence type="predicted"/>